<dbReference type="AlphaFoldDB" id="A0A6N7Z338"/>
<dbReference type="EMBL" id="WMBA01000011">
    <property type="protein sequence ID" value="MTD54374.1"/>
    <property type="molecule type" value="Genomic_DNA"/>
</dbReference>
<keyword evidence="2" id="KW-1185">Reference proteome</keyword>
<protein>
    <submittedName>
        <fullName evidence="1">Alpha/beta hydrolase</fullName>
    </submittedName>
</protein>
<dbReference type="InterPro" id="IPR029058">
    <property type="entry name" value="AB_hydrolase_fold"/>
</dbReference>
<dbReference type="OrthoDB" id="9806902at2"/>
<name>A0A6N7Z338_9PSEU</name>
<dbReference type="SUPFAM" id="SSF53474">
    <property type="entry name" value="alpha/beta-Hydrolases"/>
    <property type="match status" value="1"/>
</dbReference>
<comment type="caution">
    <text evidence="1">The sequence shown here is derived from an EMBL/GenBank/DDBJ whole genome shotgun (WGS) entry which is preliminary data.</text>
</comment>
<gene>
    <name evidence="1" type="ORF">GKO32_10370</name>
</gene>
<accession>A0A6N7Z338</accession>
<dbReference type="Proteomes" id="UP000440096">
    <property type="component" value="Unassembled WGS sequence"/>
</dbReference>
<sequence>MSDYTEFEAPQGLHTRGTVVVVPGRGETHGTYSRLGRRLAADAYQVRVIDPPAVEETDIAGSLSRLAGKLAAAVADAELPRPLVLAGADSGAAAIAALLAGRERSAPWWPDGVVLAGLPGYGGGETKNWEEELEVRTSCVVHRGVLSGDPSVQRGSLAVAVPDELLDTVYAGGVDVPQLILAGDADPLADRDALARAVKTAPTARFSVVHGAHHDVLNDRQHRSVAAEIVTFLETLGNNLVPVLTVESSTW</sequence>
<evidence type="ECO:0000313" key="2">
    <source>
        <dbReference type="Proteomes" id="UP000440096"/>
    </source>
</evidence>
<proteinExistence type="predicted"/>
<organism evidence="1 2">
    <name type="scientific">Amycolatopsis pithecellobii</name>
    <dbReference type="NCBI Taxonomy" id="664692"/>
    <lineage>
        <taxon>Bacteria</taxon>
        <taxon>Bacillati</taxon>
        <taxon>Actinomycetota</taxon>
        <taxon>Actinomycetes</taxon>
        <taxon>Pseudonocardiales</taxon>
        <taxon>Pseudonocardiaceae</taxon>
        <taxon>Amycolatopsis</taxon>
    </lineage>
</organism>
<reference evidence="1 2" key="1">
    <citation type="submission" date="2019-11" db="EMBL/GenBank/DDBJ databases">
        <title>Draft genome of Amycolatopsis RM579.</title>
        <authorList>
            <person name="Duangmal K."/>
            <person name="Mingma R."/>
        </authorList>
    </citation>
    <scope>NUCLEOTIDE SEQUENCE [LARGE SCALE GENOMIC DNA]</scope>
    <source>
        <strain evidence="1 2">RM579</strain>
    </source>
</reference>
<dbReference type="GO" id="GO:0016787">
    <property type="term" value="F:hydrolase activity"/>
    <property type="evidence" value="ECO:0007669"/>
    <property type="project" value="UniProtKB-KW"/>
</dbReference>
<evidence type="ECO:0000313" key="1">
    <source>
        <dbReference type="EMBL" id="MTD54374.1"/>
    </source>
</evidence>
<dbReference type="Gene3D" id="3.40.50.1820">
    <property type="entry name" value="alpha/beta hydrolase"/>
    <property type="match status" value="1"/>
</dbReference>
<dbReference type="RefSeq" id="WP_154756591.1">
    <property type="nucleotide sequence ID" value="NZ_WMBA01000011.1"/>
</dbReference>
<keyword evidence="1" id="KW-0378">Hydrolase</keyword>